<reference evidence="1" key="1">
    <citation type="submission" date="2013-12" db="EMBL/GenBank/DDBJ databases">
        <authorList>
            <person name="Omoto C.K."/>
            <person name="Sibley D."/>
            <person name="Venepally P."/>
            <person name="Hadjithomas M."/>
            <person name="Karamycheva S."/>
            <person name="Brunk B."/>
            <person name="Roos D."/>
            <person name="Caler E."/>
            <person name="Lorenzi H."/>
        </authorList>
    </citation>
    <scope>NUCLEOTIDE SEQUENCE</scope>
</reference>
<sequence>MSVLCFGAVNAGAGGGRQPVVASPSVWAALGSARERAEIEARFVSTSGLATGWHRDLYRDDESARELLLRLMPAPHWAAALATLEPAHLQENDVFLLEAAAALRLHVNMPLQLALERPALEAACAELDEVFWVADNPSRRLFNWVTACLLRHAIELGKCCEASDPAGVWAREYRRCLHGTIQQTVHQALGLQDFGADPECVRARTRSYAAHEFVQAARPKIEGHSTLFRRRNPRTACATEFVRMTSVATHPCFFTDSVARIEHLLPSDHFLRDQRKAARALYTLFTPEERSALRSFLNWLDEQEQQTLPELVRLATPGPIEDPERVVEEAGLATCSSVYLRLAEVLCRFFYLPFGSVTARVHAALQQAALGPLPWPRGGTIRLDAAEVWLTACLLGHARVDPGKVRDFCSTHLCAYGLPGLTDEPVEAVMGSFAEYIARDARHRWHLTDRTVLQHRQLTYLREAQLRRWRTLLERRRQTSDPEEALAVRAAKADRTQRRKTEEGLAQAIRTEAEDALAQAIRPAEVPRTQKPDAETARERFARELTHRLVRAGSIASVLAYRGRAEEQRAPEPEDALAQAIRAAKARRTDQADEETARESFARELVGGLRGTDLLRSLLLKGPRFVKRRELAAVLFQLLQMRRRNGEYFLNEDQVMDLRNSFNENANTYLATRVPQRMYDLATRPGQFQPNGRQSKPCALTTHILEFLQLPPEELAEFMLIKWTWPTIERALNRSALSDDDRHAVLVRFLKTA</sequence>
<organism evidence="1 2">
    <name type="scientific">Gregarina niphandrodes</name>
    <name type="common">Septate eugregarine</name>
    <dbReference type="NCBI Taxonomy" id="110365"/>
    <lineage>
        <taxon>Eukaryota</taxon>
        <taxon>Sar</taxon>
        <taxon>Alveolata</taxon>
        <taxon>Apicomplexa</taxon>
        <taxon>Conoidasida</taxon>
        <taxon>Gregarinasina</taxon>
        <taxon>Eugregarinorida</taxon>
        <taxon>Gregarinidae</taxon>
        <taxon>Gregarina</taxon>
    </lineage>
</organism>
<dbReference type="GeneID" id="22913875"/>
<dbReference type="RefSeq" id="XP_011131455.1">
    <property type="nucleotide sequence ID" value="XM_011133153.1"/>
</dbReference>
<keyword evidence="2" id="KW-1185">Reference proteome</keyword>
<dbReference type="EMBL" id="AFNH02000817">
    <property type="protein sequence ID" value="EZG55706.1"/>
    <property type="molecule type" value="Genomic_DNA"/>
</dbReference>
<comment type="caution">
    <text evidence="1">The sequence shown here is derived from an EMBL/GenBank/DDBJ whole genome shotgun (WGS) entry which is preliminary data.</text>
</comment>
<evidence type="ECO:0000313" key="2">
    <source>
        <dbReference type="Proteomes" id="UP000019763"/>
    </source>
</evidence>
<dbReference type="VEuPathDB" id="CryptoDB:GNI_109440"/>
<name>A0A023B3N7_GRENI</name>
<protein>
    <submittedName>
        <fullName evidence="1">Uncharacterized protein</fullName>
    </submittedName>
</protein>
<evidence type="ECO:0000313" key="1">
    <source>
        <dbReference type="EMBL" id="EZG55706.1"/>
    </source>
</evidence>
<gene>
    <name evidence="1" type="ORF">GNI_109440</name>
</gene>
<accession>A0A023B3N7</accession>
<dbReference type="AlphaFoldDB" id="A0A023B3N7"/>
<dbReference type="Proteomes" id="UP000019763">
    <property type="component" value="Unassembled WGS sequence"/>
</dbReference>
<proteinExistence type="predicted"/>